<dbReference type="SUPFAM" id="SSF81296">
    <property type="entry name" value="E set domains"/>
    <property type="match status" value="1"/>
</dbReference>
<accession>A0A7W8A1W7</accession>
<evidence type="ECO:0000256" key="1">
    <source>
        <dbReference type="ARBA" id="ARBA00004196"/>
    </source>
</evidence>
<dbReference type="InterPro" id="IPR014756">
    <property type="entry name" value="Ig_E-set"/>
</dbReference>
<dbReference type="PANTHER" id="PTHR34820:SF4">
    <property type="entry name" value="INNER MEMBRANE PROTEIN YEBZ"/>
    <property type="match status" value="1"/>
</dbReference>
<evidence type="ECO:0000256" key="2">
    <source>
        <dbReference type="ARBA" id="ARBA00022723"/>
    </source>
</evidence>
<reference evidence="8 9" key="1">
    <citation type="submission" date="2020-08" db="EMBL/GenBank/DDBJ databases">
        <title>Genomic Encyclopedia of Type Strains, Phase IV (KMG-IV): sequencing the most valuable type-strain genomes for metagenomic binning, comparative biology and taxonomic classification.</title>
        <authorList>
            <person name="Goeker M."/>
        </authorList>
    </citation>
    <scope>NUCLEOTIDE SEQUENCE [LARGE SCALE GENOMIC DNA]</scope>
    <source>
        <strain evidence="8 9">DSM 45385</strain>
    </source>
</reference>
<organism evidence="8 9">
    <name type="scientific">Nonomuraea endophytica</name>
    <dbReference type="NCBI Taxonomy" id="714136"/>
    <lineage>
        <taxon>Bacteria</taxon>
        <taxon>Bacillati</taxon>
        <taxon>Actinomycetota</taxon>
        <taxon>Actinomycetes</taxon>
        <taxon>Streptosporangiales</taxon>
        <taxon>Streptosporangiaceae</taxon>
        <taxon>Nonomuraea</taxon>
    </lineage>
</organism>
<dbReference type="GO" id="GO:0046688">
    <property type="term" value="P:response to copper ion"/>
    <property type="evidence" value="ECO:0007669"/>
    <property type="project" value="InterPro"/>
</dbReference>
<evidence type="ECO:0000256" key="6">
    <source>
        <dbReference type="SAM" id="Phobius"/>
    </source>
</evidence>
<dbReference type="InterPro" id="IPR007348">
    <property type="entry name" value="CopC_dom"/>
</dbReference>
<feature type="region of interest" description="Disordered" evidence="5">
    <location>
        <begin position="114"/>
        <end position="164"/>
    </location>
</feature>
<evidence type="ECO:0000313" key="8">
    <source>
        <dbReference type="EMBL" id="MBB5078031.1"/>
    </source>
</evidence>
<comment type="caution">
    <text evidence="8">The sequence shown here is derived from an EMBL/GenBank/DDBJ whole genome shotgun (WGS) entry which is preliminary data.</text>
</comment>
<dbReference type="Gene3D" id="2.60.40.1220">
    <property type="match status" value="1"/>
</dbReference>
<evidence type="ECO:0000259" key="7">
    <source>
        <dbReference type="Pfam" id="PF04234"/>
    </source>
</evidence>
<keyword evidence="6" id="KW-0812">Transmembrane</keyword>
<keyword evidence="6" id="KW-0472">Membrane</keyword>
<dbReference type="GO" id="GO:0030313">
    <property type="term" value="C:cell envelope"/>
    <property type="evidence" value="ECO:0007669"/>
    <property type="project" value="UniProtKB-SubCell"/>
</dbReference>
<dbReference type="InterPro" id="IPR014755">
    <property type="entry name" value="Cu-Rt/internalin_Ig-like"/>
</dbReference>
<feature type="compositionally biased region" description="Low complexity" evidence="5">
    <location>
        <begin position="126"/>
        <end position="141"/>
    </location>
</feature>
<evidence type="ECO:0000256" key="5">
    <source>
        <dbReference type="SAM" id="MobiDB-lite"/>
    </source>
</evidence>
<keyword evidence="6" id="KW-1133">Transmembrane helix</keyword>
<proteinExistence type="predicted"/>
<dbReference type="Pfam" id="PF04234">
    <property type="entry name" value="CopC"/>
    <property type="match status" value="1"/>
</dbReference>
<feature type="domain" description="CopC" evidence="7">
    <location>
        <begin position="28"/>
        <end position="118"/>
    </location>
</feature>
<keyword evidence="3" id="KW-0732">Signal</keyword>
<dbReference type="EMBL" id="JACHIN010000004">
    <property type="protein sequence ID" value="MBB5078031.1"/>
    <property type="molecule type" value="Genomic_DNA"/>
</dbReference>
<dbReference type="GO" id="GO:0005507">
    <property type="term" value="F:copper ion binding"/>
    <property type="evidence" value="ECO:0007669"/>
    <property type="project" value="InterPro"/>
</dbReference>
<comment type="subcellular location">
    <subcellularLocation>
        <location evidence="1">Cell envelope</location>
    </subcellularLocation>
</comment>
<dbReference type="GO" id="GO:0006825">
    <property type="term" value="P:copper ion transport"/>
    <property type="evidence" value="ECO:0007669"/>
    <property type="project" value="InterPro"/>
</dbReference>
<evidence type="ECO:0000256" key="3">
    <source>
        <dbReference type="ARBA" id="ARBA00022729"/>
    </source>
</evidence>
<dbReference type="GO" id="GO:0042597">
    <property type="term" value="C:periplasmic space"/>
    <property type="evidence" value="ECO:0007669"/>
    <property type="project" value="InterPro"/>
</dbReference>
<evidence type="ECO:0000256" key="4">
    <source>
        <dbReference type="ARBA" id="ARBA00023008"/>
    </source>
</evidence>
<dbReference type="RefSeq" id="WP_184962398.1">
    <property type="nucleotide sequence ID" value="NZ_JACHIN010000004.1"/>
</dbReference>
<evidence type="ECO:0000313" key="9">
    <source>
        <dbReference type="Proteomes" id="UP000568380"/>
    </source>
</evidence>
<feature type="transmembrane region" description="Helical" evidence="6">
    <location>
        <begin position="172"/>
        <end position="191"/>
    </location>
</feature>
<sequence length="239" mass="24373">MAKLPRSILTAVICGLVIIFLPTAALAHDALKSSSPGKNAKVKSLEEIELEFTAKVRMPVVVLRDSDDKLIPLSKPAADGKTVTTEVPEALAAGRYVIGWRVVSSDGHPILGEIPFTVTAPPTPETSPSSTPATPAEATSAAPPPPVESASAQPVDPGQAAAATQEGQGLPGWIWVVAAVLVALGAGMWFAGSRRRTAPDGPTPDKPTDDDPASGKPTDDGPASGKPTDDGPEQGGPTS</sequence>
<dbReference type="AlphaFoldDB" id="A0A7W8A1W7"/>
<dbReference type="GO" id="GO:0005886">
    <property type="term" value="C:plasma membrane"/>
    <property type="evidence" value="ECO:0007669"/>
    <property type="project" value="TreeGrafter"/>
</dbReference>
<protein>
    <recommendedName>
        <fullName evidence="7">CopC domain-containing protein</fullName>
    </recommendedName>
</protein>
<keyword evidence="2" id="KW-0479">Metal-binding</keyword>
<dbReference type="InterPro" id="IPR032694">
    <property type="entry name" value="CopC/D"/>
</dbReference>
<feature type="region of interest" description="Disordered" evidence="5">
    <location>
        <begin position="193"/>
        <end position="239"/>
    </location>
</feature>
<keyword evidence="9" id="KW-1185">Reference proteome</keyword>
<dbReference type="Proteomes" id="UP000568380">
    <property type="component" value="Unassembled WGS sequence"/>
</dbReference>
<dbReference type="PANTHER" id="PTHR34820">
    <property type="entry name" value="INNER MEMBRANE PROTEIN YEBZ"/>
    <property type="match status" value="1"/>
</dbReference>
<gene>
    <name evidence="8" type="ORF">HNR40_003506</name>
</gene>
<keyword evidence="4" id="KW-0186">Copper</keyword>
<name>A0A7W8A1W7_9ACTN</name>
<feature type="compositionally biased region" description="Low complexity" evidence="5">
    <location>
        <begin position="148"/>
        <end position="164"/>
    </location>
</feature>